<dbReference type="EMBL" id="VSRR010141572">
    <property type="protein sequence ID" value="MPD04549.1"/>
    <property type="molecule type" value="Genomic_DNA"/>
</dbReference>
<protein>
    <recommendedName>
        <fullName evidence="4">HTH psq-type domain-containing protein</fullName>
    </recommendedName>
</protein>
<evidence type="ECO:0000256" key="1">
    <source>
        <dbReference type="SAM" id="SignalP"/>
    </source>
</evidence>
<name>A0A5B7KHG3_PORTR</name>
<keyword evidence="3" id="KW-1185">Reference proteome</keyword>
<dbReference type="Proteomes" id="UP000324222">
    <property type="component" value="Unassembled WGS sequence"/>
</dbReference>
<proteinExistence type="predicted"/>
<feature type="signal peptide" evidence="1">
    <location>
        <begin position="1"/>
        <end position="19"/>
    </location>
</feature>
<comment type="caution">
    <text evidence="2">The sequence shown here is derived from an EMBL/GenBank/DDBJ whole genome shotgun (WGS) entry which is preliminary data.</text>
</comment>
<sequence length="94" mass="10292">MRQFHAVLVLVRFVNMAPSKYMKGKGVTDIVKGGKLIKKRKIFSLEAGVEVRDVGKLYSINESTVRKCKDATTNAVLEVSPRARCSAAVDDGGH</sequence>
<evidence type="ECO:0008006" key="4">
    <source>
        <dbReference type="Google" id="ProtNLM"/>
    </source>
</evidence>
<organism evidence="2 3">
    <name type="scientific">Portunus trituberculatus</name>
    <name type="common">Swimming crab</name>
    <name type="synonym">Neptunus trituberculatus</name>
    <dbReference type="NCBI Taxonomy" id="210409"/>
    <lineage>
        <taxon>Eukaryota</taxon>
        <taxon>Metazoa</taxon>
        <taxon>Ecdysozoa</taxon>
        <taxon>Arthropoda</taxon>
        <taxon>Crustacea</taxon>
        <taxon>Multicrustacea</taxon>
        <taxon>Malacostraca</taxon>
        <taxon>Eumalacostraca</taxon>
        <taxon>Eucarida</taxon>
        <taxon>Decapoda</taxon>
        <taxon>Pleocyemata</taxon>
        <taxon>Brachyura</taxon>
        <taxon>Eubrachyura</taxon>
        <taxon>Portunoidea</taxon>
        <taxon>Portunidae</taxon>
        <taxon>Portuninae</taxon>
        <taxon>Portunus</taxon>
    </lineage>
</organism>
<reference evidence="2 3" key="1">
    <citation type="submission" date="2019-05" db="EMBL/GenBank/DDBJ databases">
        <title>Another draft genome of Portunus trituberculatus and its Hox gene families provides insights of decapod evolution.</title>
        <authorList>
            <person name="Jeong J.-H."/>
            <person name="Song I."/>
            <person name="Kim S."/>
            <person name="Choi T."/>
            <person name="Kim D."/>
            <person name="Ryu S."/>
            <person name="Kim W."/>
        </authorList>
    </citation>
    <scope>NUCLEOTIDE SEQUENCE [LARGE SCALE GENOMIC DNA]</scope>
    <source>
        <tissue evidence="2">Muscle</tissue>
    </source>
</reference>
<feature type="chain" id="PRO_5022880367" description="HTH psq-type domain-containing protein" evidence="1">
    <location>
        <begin position="20"/>
        <end position="94"/>
    </location>
</feature>
<gene>
    <name evidence="2" type="ORF">E2C01_100243</name>
</gene>
<dbReference type="AlphaFoldDB" id="A0A5B7KHG3"/>
<evidence type="ECO:0000313" key="3">
    <source>
        <dbReference type="Proteomes" id="UP000324222"/>
    </source>
</evidence>
<accession>A0A5B7KHG3</accession>
<evidence type="ECO:0000313" key="2">
    <source>
        <dbReference type="EMBL" id="MPD04549.1"/>
    </source>
</evidence>
<keyword evidence="1" id="KW-0732">Signal</keyword>